<dbReference type="InterPro" id="IPR005335">
    <property type="entry name" value="Terminase_ssu"/>
</dbReference>
<sequence>MLNPKEQLFCYYFSCFQNLKEASIKAGYPALSAEKTAAKLMGREEIKQQICEYSKQKDMEYLQAMVLSGLERLAFGEINDIIQLMMKGNELDEKQLQNLNLYMVSEIKQKDGCLEVKLFDRYQALKLIQELIQLKQNHGTTEEFLQAFVEGTKQWGGDKDE</sequence>
<protein>
    <submittedName>
        <fullName evidence="3">Terminase small subunit</fullName>
    </submittedName>
</protein>
<dbReference type="PANTHER" id="PTHR41328">
    <property type="entry name" value="TERMINASE SMALL SUBUNIT-RELATED"/>
    <property type="match status" value="1"/>
</dbReference>
<dbReference type="RefSeq" id="WP_069987395.1">
    <property type="nucleotide sequence ID" value="NZ_JACOQK010000001.1"/>
</dbReference>
<dbReference type="PANTHER" id="PTHR41328:SF2">
    <property type="entry name" value="TERMINASE SMALL SUBUNIT"/>
    <property type="match status" value="1"/>
</dbReference>
<dbReference type="Gene3D" id="1.10.10.1400">
    <property type="entry name" value="Terminase, small subunit, N-terminal DNA-binding domain, HTH motif"/>
    <property type="match status" value="1"/>
</dbReference>
<evidence type="ECO:0000313" key="3">
    <source>
        <dbReference type="EMBL" id="MBC5787942.1"/>
    </source>
</evidence>
<dbReference type="EMBL" id="JACOQK010000001">
    <property type="protein sequence ID" value="MBC5787942.1"/>
    <property type="molecule type" value="Genomic_DNA"/>
</dbReference>
<keyword evidence="4" id="KW-1185">Reference proteome</keyword>
<keyword evidence="1" id="KW-1188">Viral release from host cell</keyword>
<dbReference type="InterPro" id="IPR038713">
    <property type="entry name" value="Terminase_Gp1_N_sf"/>
</dbReference>
<dbReference type="Pfam" id="PF03592">
    <property type="entry name" value="Terminase_2"/>
    <property type="match status" value="1"/>
</dbReference>
<dbReference type="Proteomes" id="UP000649151">
    <property type="component" value="Unassembled WGS sequence"/>
</dbReference>
<name>A0ABR7IS45_9CLOT</name>
<evidence type="ECO:0000313" key="4">
    <source>
        <dbReference type="Proteomes" id="UP000649151"/>
    </source>
</evidence>
<evidence type="ECO:0000256" key="2">
    <source>
        <dbReference type="ARBA" id="ARBA00023219"/>
    </source>
</evidence>
<proteinExistence type="predicted"/>
<gene>
    <name evidence="3" type="ORF">H8Z77_07930</name>
</gene>
<dbReference type="InterPro" id="IPR052404">
    <property type="entry name" value="SPP1-like_terminase"/>
</dbReference>
<comment type="caution">
    <text evidence="3">The sequence shown here is derived from an EMBL/GenBank/DDBJ whole genome shotgun (WGS) entry which is preliminary data.</text>
</comment>
<reference evidence="3 4" key="1">
    <citation type="submission" date="2020-08" db="EMBL/GenBank/DDBJ databases">
        <title>Genome public.</title>
        <authorList>
            <person name="Liu C."/>
            <person name="Sun Q."/>
        </authorList>
    </citation>
    <scope>NUCLEOTIDE SEQUENCE [LARGE SCALE GENOMIC DNA]</scope>
    <source>
        <strain evidence="3 4">NSJ-27</strain>
    </source>
</reference>
<accession>A0ABR7IS45</accession>
<organism evidence="3 4">
    <name type="scientific">Clostridium facile</name>
    <dbReference type="NCBI Taxonomy" id="2763035"/>
    <lineage>
        <taxon>Bacteria</taxon>
        <taxon>Bacillati</taxon>
        <taxon>Bacillota</taxon>
        <taxon>Clostridia</taxon>
        <taxon>Eubacteriales</taxon>
        <taxon>Clostridiaceae</taxon>
        <taxon>Clostridium</taxon>
    </lineage>
</organism>
<evidence type="ECO:0000256" key="1">
    <source>
        <dbReference type="ARBA" id="ARBA00022612"/>
    </source>
</evidence>
<keyword evidence="2" id="KW-0231">Viral genome packaging</keyword>